<evidence type="ECO:0000256" key="6">
    <source>
        <dbReference type="SAM" id="MobiDB-lite"/>
    </source>
</evidence>
<feature type="non-terminal residue" evidence="10">
    <location>
        <position position="1"/>
    </location>
</feature>
<feature type="domain" description="Ig-like" evidence="8">
    <location>
        <begin position="486"/>
        <end position="541"/>
    </location>
</feature>
<dbReference type="GO" id="GO:0005911">
    <property type="term" value="C:cell-cell junction"/>
    <property type="evidence" value="ECO:0007669"/>
    <property type="project" value="TreeGrafter"/>
</dbReference>
<evidence type="ECO:0000256" key="3">
    <source>
        <dbReference type="ARBA" id="ARBA00023157"/>
    </source>
</evidence>
<evidence type="ECO:0000313" key="10">
    <source>
        <dbReference type="EMBL" id="VDI42885.1"/>
    </source>
</evidence>
<feature type="domain" description="Ig-like" evidence="8">
    <location>
        <begin position="385"/>
        <end position="469"/>
    </location>
</feature>
<dbReference type="SUPFAM" id="SSF48726">
    <property type="entry name" value="Immunoglobulin"/>
    <property type="match status" value="7"/>
</dbReference>
<dbReference type="InterPro" id="IPR013162">
    <property type="entry name" value="CD80_C2-set"/>
</dbReference>
<comment type="subcellular location">
    <subcellularLocation>
        <location evidence="1">Membrane</location>
        <topology evidence="1">Single-pass type I membrane protein</topology>
    </subcellularLocation>
</comment>
<dbReference type="GO" id="GO:0050839">
    <property type="term" value="F:cell adhesion molecule binding"/>
    <property type="evidence" value="ECO:0007669"/>
    <property type="project" value="TreeGrafter"/>
</dbReference>
<feature type="domain" description="Ig-like" evidence="8">
    <location>
        <begin position="569"/>
        <end position="654"/>
    </location>
</feature>
<dbReference type="SMART" id="SM00409">
    <property type="entry name" value="IG"/>
    <property type="match status" value="6"/>
</dbReference>
<accession>A0A8B6F1B5</accession>
<protein>
    <submittedName>
        <fullName evidence="10">Uncharacterized protein</fullName>
    </submittedName>
</protein>
<evidence type="ECO:0000256" key="4">
    <source>
        <dbReference type="ARBA" id="ARBA00023180"/>
    </source>
</evidence>
<dbReference type="Gene3D" id="2.60.40.10">
    <property type="entry name" value="Immunoglobulins"/>
    <property type="match status" value="8"/>
</dbReference>
<dbReference type="PROSITE" id="PS50853">
    <property type="entry name" value="FN3"/>
    <property type="match status" value="1"/>
</dbReference>
<dbReference type="GO" id="GO:0005886">
    <property type="term" value="C:plasma membrane"/>
    <property type="evidence" value="ECO:0007669"/>
    <property type="project" value="TreeGrafter"/>
</dbReference>
<dbReference type="Pfam" id="PF13895">
    <property type="entry name" value="Ig_2"/>
    <property type="match status" value="5"/>
</dbReference>
<evidence type="ECO:0000259" key="8">
    <source>
        <dbReference type="PROSITE" id="PS50835"/>
    </source>
</evidence>
<evidence type="ECO:0000313" key="11">
    <source>
        <dbReference type="Proteomes" id="UP000596742"/>
    </source>
</evidence>
<dbReference type="SUPFAM" id="SSF49265">
    <property type="entry name" value="Fibronectin type III"/>
    <property type="match status" value="1"/>
</dbReference>
<organism evidence="10 11">
    <name type="scientific">Mytilus galloprovincialis</name>
    <name type="common">Mediterranean mussel</name>
    <dbReference type="NCBI Taxonomy" id="29158"/>
    <lineage>
        <taxon>Eukaryota</taxon>
        <taxon>Metazoa</taxon>
        <taxon>Spiralia</taxon>
        <taxon>Lophotrochozoa</taxon>
        <taxon>Mollusca</taxon>
        <taxon>Bivalvia</taxon>
        <taxon>Autobranchia</taxon>
        <taxon>Pteriomorphia</taxon>
        <taxon>Mytilida</taxon>
        <taxon>Mytiloidea</taxon>
        <taxon>Mytilidae</taxon>
        <taxon>Mytilinae</taxon>
        <taxon>Mytilus</taxon>
    </lineage>
</organism>
<keyword evidence="3" id="KW-1015">Disulfide bond</keyword>
<feature type="region of interest" description="Disordered" evidence="6">
    <location>
        <begin position="1012"/>
        <end position="1049"/>
    </location>
</feature>
<keyword evidence="7" id="KW-1133">Transmembrane helix</keyword>
<keyword evidence="11" id="KW-1185">Reference proteome</keyword>
<keyword evidence="7" id="KW-0812">Transmembrane</keyword>
<feature type="domain" description="Ig-like" evidence="8">
    <location>
        <begin position="302"/>
        <end position="372"/>
    </location>
</feature>
<feature type="transmembrane region" description="Helical" evidence="7">
    <location>
        <begin position="960"/>
        <end position="984"/>
    </location>
</feature>
<dbReference type="InterPro" id="IPR003961">
    <property type="entry name" value="FN3_dom"/>
</dbReference>
<evidence type="ECO:0000256" key="7">
    <source>
        <dbReference type="SAM" id="Phobius"/>
    </source>
</evidence>
<proteinExistence type="predicted"/>
<dbReference type="InterPro" id="IPR003599">
    <property type="entry name" value="Ig_sub"/>
</dbReference>
<dbReference type="SMART" id="SM00408">
    <property type="entry name" value="IGc2"/>
    <property type="match status" value="5"/>
</dbReference>
<name>A0A8B6F1B5_MYTGA</name>
<gene>
    <name evidence="10" type="ORF">MGAL_10B065357</name>
</gene>
<dbReference type="InterPro" id="IPR003598">
    <property type="entry name" value="Ig_sub2"/>
</dbReference>
<feature type="compositionally biased region" description="Basic and acidic residues" evidence="6">
    <location>
        <begin position="1023"/>
        <end position="1036"/>
    </location>
</feature>
<dbReference type="PANTHER" id="PTHR11640:SF31">
    <property type="entry name" value="IRREGULAR CHIASM C-ROUGHEST PROTEIN-RELATED"/>
    <property type="match status" value="1"/>
</dbReference>
<comment type="caution">
    <text evidence="10">The sequence shown here is derived from an EMBL/GenBank/DDBJ whole genome shotgun (WGS) entry which is preliminary data.</text>
</comment>
<keyword evidence="4" id="KW-0325">Glycoprotein</keyword>
<reference evidence="10" key="1">
    <citation type="submission" date="2018-11" db="EMBL/GenBank/DDBJ databases">
        <authorList>
            <person name="Alioto T."/>
            <person name="Alioto T."/>
        </authorList>
    </citation>
    <scope>NUCLEOTIDE SEQUENCE</scope>
</reference>
<dbReference type="InterPro" id="IPR036116">
    <property type="entry name" value="FN3_sf"/>
</dbReference>
<evidence type="ECO:0000256" key="2">
    <source>
        <dbReference type="ARBA" id="ARBA00023136"/>
    </source>
</evidence>
<feature type="domain" description="Ig-like" evidence="8">
    <location>
        <begin position="202"/>
        <end position="283"/>
    </location>
</feature>
<dbReference type="InterPro" id="IPR051275">
    <property type="entry name" value="Cell_adhesion_signaling"/>
</dbReference>
<evidence type="ECO:0000256" key="5">
    <source>
        <dbReference type="ARBA" id="ARBA00023319"/>
    </source>
</evidence>
<dbReference type="Proteomes" id="UP000596742">
    <property type="component" value="Unassembled WGS sequence"/>
</dbReference>
<dbReference type="InterPro" id="IPR013783">
    <property type="entry name" value="Ig-like_fold"/>
</dbReference>
<dbReference type="Pfam" id="PF08205">
    <property type="entry name" value="C2-set_2"/>
    <property type="match status" value="1"/>
</dbReference>
<dbReference type="EMBL" id="UYJE01006079">
    <property type="protein sequence ID" value="VDI42885.1"/>
    <property type="molecule type" value="Genomic_DNA"/>
</dbReference>
<feature type="domain" description="Fibronectin type-III" evidence="9">
    <location>
        <begin position="852"/>
        <end position="950"/>
    </location>
</feature>
<dbReference type="OrthoDB" id="6161934at2759"/>
<dbReference type="AlphaFoldDB" id="A0A8B6F1B5"/>
<keyword evidence="5" id="KW-0393">Immunoglobulin domain</keyword>
<dbReference type="InterPro" id="IPR036179">
    <property type="entry name" value="Ig-like_dom_sf"/>
</dbReference>
<sequence length="1049" mass="115918">MNESNSTFWCNTDSSWEVISFFDRAVSSSNLGVLIFKIKEQSCTIFFIATKYGKDKYTAQPCEIGQSVGVTIHNITTAYHDKTISCQVDDGTDEISTVVKIREKLTAPKLEANDTITRKEGESISIKCTAESIPKADITWYIGGTLLQGEVQTSSPNESKVISTISFTAQKNYDKMTLHCSGNDTFTFVNSSRVTLNIQYRPTVSIYPANSPYTVVENTTNFKLNCTVTSANPIVTSFKWYKDGSTITTSATYTISTVKRSNTGIYKCNATNSAGSTSSLAVQINVLYGIEISSMMKNQPIEGRFVNITCIGQSNPAIRDNDVTWTKQNNNTFSMKGQRLVIRNVNRIDSGIYTCSVEIQLNPNFGQSVNISGQSTVEVDVLYVPTVTISVASSPYTVVENTTNFNLLCTVTDGNPIVSSYNWYKDGSRISTAATYTILKVNRSDKGNYTCDAKNRAGRSNISPEVEVYVLYGIKMNPIKKTTPKEGQLLIINCSAESYLVFTDSDVTWTKKNTGGFIQKGRNLVVKNVNRTNSGTYICSVVIQFKPTLGPLVNFTGTTTAEVDVLYKPTVRVLPDFNQSYVTENATDLRMICNVTDANPDIYESYSWKRDSSLITSEAAYTIPKVNRSHTGSYTCDATNAVGTSDPSPVFQLNVLYGVSLKLSMTEIGVNESEKWNFSCISDGNPLPTITCVYIFNSSVVGEAISNVTTIGSKYANCIDTGLYMCTGNNTIGTPVSKSAHIEVACKPRTYSNVDKEDIFINGVDESLTISTKFISFPLSNISWYRQLADRNMTDLDNKFINSTKQSTLPYETISIFQKDLLRQDDFGIYLVKASNVHGSFRLKYNVIPKRIPDPPTNITASCDVSSIRVTWKAGFNGGENQTFRINIANTISNKTLFKDEIIDRRDDKNINVIRESIIPETLYRISLEASNVYGTTKSTEITNCTTKKNQEEHERLTSALVGGIAGSISALLIVVIVIGGLYCRRRQHFTEGLKDNPLYVTSGDVSNAADGPVYGVVKKPKQNKDKIRPDDKKDQGLVYSEVQKSNTQ</sequence>
<dbReference type="PANTHER" id="PTHR11640">
    <property type="entry name" value="NEPHRIN"/>
    <property type="match status" value="1"/>
</dbReference>
<evidence type="ECO:0000256" key="1">
    <source>
        <dbReference type="ARBA" id="ARBA00004479"/>
    </source>
</evidence>
<evidence type="ECO:0000259" key="9">
    <source>
        <dbReference type="PROSITE" id="PS50853"/>
    </source>
</evidence>
<dbReference type="PROSITE" id="PS50835">
    <property type="entry name" value="IG_LIKE"/>
    <property type="match status" value="6"/>
</dbReference>
<feature type="domain" description="Ig-like" evidence="8">
    <location>
        <begin position="108"/>
        <end position="197"/>
    </location>
</feature>
<dbReference type="GO" id="GO:0098609">
    <property type="term" value="P:cell-cell adhesion"/>
    <property type="evidence" value="ECO:0007669"/>
    <property type="project" value="TreeGrafter"/>
</dbReference>
<dbReference type="InterPro" id="IPR007110">
    <property type="entry name" value="Ig-like_dom"/>
</dbReference>
<keyword evidence="2 7" id="KW-0472">Membrane</keyword>